<name>A0A418PVQ6_9BACT</name>
<feature type="compositionally biased region" description="Basic and acidic residues" evidence="2">
    <location>
        <begin position="106"/>
        <end position="125"/>
    </location>
</feature>
<reference evidence="4 5" key="1">
    <citation type="submission" date="2018-09" db="EMBL/GenBank/DDBJ databases">
        <authorList>
            <person name="Wang X."/>
            <person name="Du Z."/>
        </authorList>
    </citation>
    <scope>NUCLEOTIDE SEQUENCE [LARGE SCALE GENOMIC DNA]</scope>
    <source>
        <strain evidence="4 5">N3</strain>
    </source>
</reference>
<feature type="region of interest" description="Disordered" evidence="2">
    <location>
        <begin position="106"/>
        <end position="134"/>
    </location>
</feature>
<dbReference type="AlphaFoldDB" id="A0A418PVQ6"/>
<keyword evidence="1" id="KW-0175">Coiled coil</keyword>
<dbReference type="InterPro" id="IPR032612">
    <property type="entry name" value="DUF4890"/>
</dbReference>
<keyword evidence="5" id="KW-1185">Reference proteome</keyword>
<keyword evidence="3" id="KW-0732">Signal</keyword>
<evidence type="ECO:0000256" key="3">
    <source>
        <dbReference type="SAM" id="SignalP"/>
    </source>
</evidence>
<feature type="signal peptide" evidence="3">
    <location>
        <begin position="1"/>
        <end position="20"/>
    </location>
</feature>
<feature type="chain" id="PRO_5019294252" evidence="3">
    <location>
        <begin position="21"/>
        <end position="134"/>
    </location>
</feature>
<proteinExistence type="predicted"/>
<dbReference type="Pfam" id="PF16231">
    <property type="entry name" value="DUF4890"/>
    <property type="match status" value="1"/>
</dbReference>
<comment type="caution">
    <text evidence="4">The sequence shown here is derived from an EMBL/GenBank/DDBJ whole genome shotgun (WGS) entry which is preliminary data.</text>
</comment>
<protein>
    <submittedName>
        <fullName evidence="4">DUF4890 domain-containing protein</fullName>
    </submittedName>
</protein>
<sequence>MKKWMMGAALVVFTSLNVAAQQEKRELPNPEERAKKMTERMATELELSEDQKAKVLAINLENAQKRQAQMEKEMAERKARMEEMKVQEEKIKEVLTEEQRKKWEEIKLERREQRRPGGEIHDRGPMPHHGKGRN</sequence>
<feature type="coiled-coil region" evidence="1">
    <location>
        <begin position="53"/>
        <end position="101"/>
    </location>
</feature>
<gene>
    <name evidence="4" type="ORF">D0X99_00080</name>
</gene>
<dbReference type="Proteomes" id="UP000283522">
    <property type="component" value="Unassembled WGS sequence"/>
</dbReference>
<dbReference type="OrthoDB" id="978077at2"/>
<organism evidence="4 5">
    <name type="scientific">Algoriphagus lacus</name>
    <dbReference type="NCBI Taxonomy" id="2056311"/>
    <lineage>
        <taxon>Bacteria</taxon>
        <taxon>Pseudomonadati</taxon>
        <taxon>Bacteroidota</taxon>
        <taxon>Cytophagia</taxon>
        <taxon>Cytophagales</taxon>
        <taxon>Cyclobacteriaceae</taxon>
        <taxon>Algoriphagus</taxon>
    </lineage>
</organism>
<dbReference type="EMBL" id="QXML01000001">
    <property type="protein sequence ID" value="RIW18136.1"/>
    <property type="molecule type" value="Genomic_DNA"/>
</dbReference>
<accession>A0A418PVQ6</accession>
<evidence type="ECO:0000256" key="1">
    <source>
        <dbReference type="SAM" id="Coils"/>
    </source>
</evidence>
<dbReference type="RefSeq" id="WP_119475614.1">
    <property type="nucleotide sequence ID" value="NZ_QXML01000001.1"/>
</dbReference>
<evidence type="ECO:0000256" key="2">
    <source>
        <dbReference type="SAM" id="MobiDB-lite"/>
    </source>
</evidence>
<evidence type="ECO:0000313" key="4">
    <source>
        <dbReference type="EMBL" id="RIW18136.1"/>
    </source>
</evidence>
<evidence type="ECO:0000313" key="5">
    <source>
        <dbReference type="Proteomes" id="UP000283522"/>
    </source>
</evidence>